<evidence type="ECO:0000256" key="2">
    <source>
        <dbReference type="ARBA" id="ARBA00004141"/>
    </source>
</evidence>
<keyword evidence="12 18" id="KW-0472">Membrane</keyword>
<reference evidence="19" key="1">
    <citation type="submission" date="2022-07" db="EMBL/GenBank/DDBJ databases">
        <title>Enhanced cultured diversity of the mouse gut microbiota enables custom-made synthetic communities.</title>
        <authorList>
            <person name="Afrizal A."/>
        </authorList>
    </citation>
    <scope>NUCLEOTIDE SEQUENCE</scope>
    <source>
        <strain evidence="19">DSM 29482</strain>
    </source>
</reference>
<evidence type="ECO:0000256" key="9">
    <source>
        <dbReference type="ARBA" id="ARBA00022692"/>
    </source>
</evidence>
<dbReference type="EMBL" id="JANJZL010000015">
    <property type="protein sequence ID" value="MCR2045328.1"/>
    <property type="molecule type" value="Genomic_DNA"/>
</dbReference>
<evidence type="ECO:0000256" key="10">
    <source>
        <dbReference type="ARBA" id="ARBA00022989"/>
    </source>
</evidence>
<dbReference type="InterPro" id="IPR004570">
    <property type="entry name" value="Phosphatidylglycerol_P_synth"/>
</dbReference>
<comment type="caution">
    <text evidence="19">The sequence shown here is derived from an EMBL/GenBank/DDBJ whole genome shotgun (WGS) entry which is preliminary data.</text>
</comment>
<dbReference type="GO" id="GO:0016020">
    <property type="term" value="C:membrane"/>
    <property type="evidence" value="ECO:0007669"/>
    <property type="project" value="UniProtKB-SubCell"/>
</dbReference>
<dbReference type="GO" id="GO:0046474">
    <property type="term" value="P:glycerophospholipid biosynthetic process"/>
    <property type="evidence" value="ECO:0007669"/>
    <property type="project" value="TreeGrafter"/>
</dbReference>
<keyword evidence="9 18" id="KW-0812">Transmembrane</keyword>
<accession>A0A9X2S665</accession>
<organism evidence="19 20">
    <name type="scientific">Anaerosalibacter massiliensis</name>
    <dbReference type="NCBI Taxonomy" id="1347392"/>
    <lineage>
        <taxon>Bacteria</taxon>
        <taxon>Bacillati</taxon>
        <taxon>Bacillota</taxon>
        <taxon>Tissierellia</taxon>
        <taxon>Tissierellales</taxon>
        <taxon>Sporanaerobacteraceae</taxon>
        <taxon>Anaerosalibacter</taxon>
    </lineage>
</organism>
<dbReference type="InterPro" id="IPR048254">
    <property type="entry name" value="CDP_ALCOHOL_P_TRANSF_CS"/>
</dbReference>
<dbReference type="RefSeq" id="WP_042683264.1">
    <property type="nucleotide sequence ID" value="NZ_CABKTM010000074.1"/>
</dbReference>
<evidence type="ECO:0000256" key="14">
    <source>
        <dbReference type="ARBA" id="ARBA00023264"/>
    </source>
</evidence>
<dbReference type="PANTHER" id="PTHR14269:SF62">
    <property type="entry name" value="CDP-DIACYLGLYCEROL--GLYCEROL-3-PHOSPHATE 3-PHOSPHATIDYLTRANSFERASE 1, CHLOROPLASTIC"/>
    <property type="match status" value="1"/>
</dbReference>
<feature type="transmembrane region" description="Helical" evidence="18">
    <location>
        <begin position="89"/>
        <end position="110"/>
    </location>
</feature>
<evidence type="ECO:0000256" key="7">
    <source>
        <dbReference type="ARBA" id="ARBA00022516"/>
    </source>
</evidence>
<keyword evidence="13" id="KW-0594">Phospholipid biosynthesis</keyword>
<evidence type="ECO:0000256" key="15">
    <source>
        <dbReference type="ARBA" id="ARBA00048586"/>
    </source>
</evidence>
<feature type="transmembrane region" description="Helical" evidence="18">
    <location>
        <begin position="122"/>
        <end position="142"/>
    </location>
</feature>
<keyword evidence="7" id="KW-0444">Lipid biosynthesis</keyword>
<keyword evidence="11" id="KW-0443">Lipid metabolism</keyword>
<evidence type="ECO:0000313" key="19">
    <source>
        <dbReference type="EMBL" id="MCR2045328.1"/>
    </source>
</evidence>
<dbReference type="AlphaFoldDB" id="A0A9X2S665"/>
<evidence type="ECO:0000256" key="11">
    <source>
        <dbReference type="ARBA" id="ARBA00023098"/>
    </source>
</evidence>
<evidence type="ECO:0000313" key="20">
    <source>
        <dbReference type="Proteomes" id="UP001142078"/>
    </source>
</evidence>
<feature type="transmembrane region" description="Helical" evidence="18">
    <location>
        <begin position="148"/>
        <end position="168"/>
    </location>
</feature>
<keyword evidence="10 18" id="KW-1133">Transmembrane helix</keyword>
<feature type="transmembrane region" description="Helical" evidence="18">
    <location>
        <begin position="30"/>
        <end position="51"/>
    </location>
</feature>
<gene>
    <name evidence="19" type="primary">pgsA</name>
    <name evidence="19" type="ORF">NSA23_14590</name>
</gene>
<evidence type="ECO:0000256" key="6">
    <source>
        <dbReference type="ARBA" id="ARBA00014944"/>
    </source>
</evidence>
<comment type="catalytic activity">
    <reaction evidence="15">
        <text>a CDP-1,2-diacyl-sn-glycerol + sn-glycerol 3-phosphate = a 1,2-diacyl-sn-glycero-3-phospho-(1'-sn-glycero-3'-phosphate) + CMP + H(+)</text>
        <dbReference type="Rhea" id="RHEA:12593"/>
        <dbReference type="ChEBI" id="CHEBI:15378"/>
        <dbReference type="ChEBI" id="CHEBI:57597"/>
        <dbReference type="ChEBI" id="CHEBI:58332"/>
        <dbReference type="ChEBI" id="CHEBI:60110"/>
        <dbReference type="ChEBI" id="CHEBI:60377"/>
        <dbReference type="EC" id="2.7.8.5"/>
    </reaction>
</comment>
<dbReference type="PROSITE" id="PS00379">
    <property type="entry name" value="CDP_ALCOHOL_P_TRANSF"/>
    <property type="match status" value="1"/>
</dbReference>
<dbReference type="GO" id="GO:0008444">
    <property type="term" value="F:CDP-diacylglycerol-glycerol-3-phosphate 3-phosphatidyltransferase activity"/>
    <property type="evidence" value="ECO:0007669"/>
    <property type="project" value="UniProtKB-UniRule"/>
</dbReference>
<evidence type="ECO:0000256" key="5">
    <source>
        <dbReference type="ARBA" id="ARBA00013170"/>
    </source>
</evidence>
<dbReference type="InterPro" id="IPR043130">
    <property type="entry name" value="CDP-OH_PTrfase_TM_dom"/>
</dbReference>
<comment type="similarity">
    <text evidence="4 17">Belongs to the CDP-alcohol phosphatidyltransferase class-I family.</text>
</comment>
<dbReference type="Pfam" id="PF01066">
    <property type="entry name" value="CDP-OH_P_transf"/>
    <property type="match status" value="1"/>
</dbReference>
<evidence type="ECO:0000256" key="17">
    <source>
        <dbReference type="RuleBase" id="RU003750"/>
    </source>
</evidence>
<feature type="transmembrane region" description="Helical" evidence="18">
    <location>
        <begin position="6"/>
        <end position="23"/>
    </location>
</feature>
<comment type="function">
    <text evidence="1">This protein catalyzes the committed step to the synthesis of the acidic phospholipids.</text>
</comment>
<evidence type="ECO:0000256" key="8">
    <source>
        <dbReference type="ARBA" id="ARBA00022679"/>
    </source>
</evidence>
<dbReference type="InterPro" id="IPR000462">
    <property type="entry name" value="CDP-OH_P_trans"/>
</dbReference>
<keyword evidence="8 17" id="KW-0808">Transferase</keyword>
<evidence type="ECO:0000256" key="4">
    <source>
        <dbReference type="ARBA" id="ARBA00010441"/>
    </source>
</evidence>
<evidence type="ECO:0000256" key="16">
    <source>
        <dbReference type="NCBIfam" id="TIGR00560"/>
    </source>
</evidence>
<name>A0A9X2S665_9FIRM</name>
<protein>
    <recommendedName>
        <fullName evidence="6 16">CDP-diacylglycerol--glycerol-3-phosphate 3-phosphatidyltransferase</fullName>
        <ecNumber evidence="5 16">2.7.8.5</ecNumber>
    </recommendedName>
</protein>
<comment type="subcellular location">
    <subcellularLocation>
        <location evidence="2">Membrane</location>
        <topology evidence="2">Multi-pass membrane protein</topology>
    </subcellularLocation>
</comment>
<dbReference type="EC" id="2.7.8.5" evidence="5 16"/>
<evidence type="ECO:0000256" key="13">
    <source>
        <dbReference type="ARBA" id="ARBA00023209"/>
    </source>
</evidence>
<dbReference type="PIRSF" id="PIRSF000847">
    <property type="entry name" value="Phos_ph_gly_syn"/>
    <property type="match status" value="1"/>
</dbReference>
<dbReference type="OrthoDB" id="9796672at2"/>
<dbReference type="NCBIfam" id="TIGR00560">
    <property type="entry name" value="pgsA"/>
    <property type="match status" value="1"/>
</dbReference>
<dbReference type="InterPro" id="IPR050324">
    <property type="entry name" value="CDP-alcohol_PTase-I"/>
</dbReference>
<keyword evidence="20" id="KW-1185">Reference proteome</keyword>
<dbReference type="PANTHER" id="PTHR14269">
    <property type="entry name" value="CDP-DIACYLGLYCEROL--GLYCEROL-3-PHOSPHATE 3-PHOSPHATIDYLTRANSFERASE-RELATED"/>
    <property type="match status" value="1"/>
</dbReference>
<evidence type="ECO:0000256" key="1">
    <source>
        <dbReference type="ARBA" id="ARBA00003973"/>
    </source>
</evidence>
<evidence type="ECO:0000256" key="12">
    <source>
        <dbReference type="ARBA" id="ARBA00023136"/>
    </source>
</evidence>
<sequence length="178" mass="19888">MNLANGLTLSRIFLIPIYLLFFYSTLEKRIVYAGIVLILSGITDILDGYIARKYDMITKLGTALDPVADKLTTFAVLVSFNSYGLIPPWILIVLGMKELALIVGGGILYYFGGEKVIPANKFGKVATFSFYVAIISVILSLSQMMTNILLYIAITFHLFAFLNYLTIFKTIMRDKDEA</sequence>
<keyword evidence="14" id="KW-1208">Phospholipid metabolism</keyword>
<evidence type="ECO:0000256" key="3">
    <source>
        <dbReference type="ARBA" id="ARBA00005042"/>
    </source>
</evidence>
<proteinExistence type="inferred from homology"/>
<comment type="pathway">
    <text evidence="3">Phospholipid metabolism; phosphatidylglycerol biosynthesis; phosphatidylglycerol from CDP-diacylglycerol: step 1/2.</text>
</comment>
<dbReference type="Gene3D" id="1.20.120.1760">
    <property type="match status" value="1"/>
</dbReference>
<evidence type="ECO:0000256" key="18">
    <source>
        <dbReference type="SAM" id="Phobius"/>
    </source>
</evidence>
<dbReference type="Proteomes" id="UP001142078">
    <property type="component" value="Unassembled WGS sequence"/>
</dbReference>